<sequence length="173" mass="17391">MITKSMFAKFTPLLAVSLLALAACAGPADSSDEPLIDNGPGPGQSVEETPGEAMPIEGIEGTWVFADGTDPSGALTLDDAITVTLTITGDGLAGESTCNNYSATLTGAPDELTVGPVISTKRACTDAALTEFETRYLAALAATTTAIPTGGSLVLQGNGVNLNFLPSSSLPLG</sequence>
<dbReference type="InterPro" id="IPR053147">
    <property type="entry name" value="Hsp_HslJ-like"/>
</dbReference>
<dbReference type="PROSITE" id="PS51257">
    <property type="entry name" value="PROKAR_LIPOPROTEIN"/>
    <property type="match status" value="1"/>
</dbReference>
<dbReference type="Gene3D" id="2.40.128.270">
    <property type="match status" value="1"/>
</dbReference>
<keyword evidence="5" id="KW-1185">Reference proteome</keyword>
<feature type="signal peptide" evidence="2">
    <location>
        <begin position="1"/>
        <end position="22"/>
    </location>
</feature>
<dbReference type="PANTHER" id="PTHR35535">
    <property type="entry name" value="HEAT SHOCK PROTEIN HSLJ"/>
    <property type="match status" value="1"/>
</dbReference>
<evidence type="ECO:0000259" key="3">
    <source>
        <dbReference type="Pfam" id="PF03724"/>
    </source>
</evidence>
<dbReference type="OrthoDB" id="5120378at2"/>
<feature type="chain" id="PRO_5038334399" evidence="2">
    <location>
        <begin position="23"/>
        <end position="173"/>
    </location>
</feature>
<accession>A0A2M9D879</accession>
<dbReference type="AlphaFoldDB" id="A0A2M9D879"/>
<protein>
    <submittedName>
        <fullName evidence="4">META domain-containing protein</fullName>
    </submittedName>
</protein>
<evidence type="ECO:0000256" key="1">
    <source>
        <dbReference type="SAM" id="MobiDB-lite"/>
    </source>
</evidence>
<proteinExistence type="predicted"/>
<comment type="caution">
    <text evidence="4">The sequence shown here is derived from an EMBL/GenBank/DDBJ whole genome shotgun (WGS) entry which is preliminary data.</text>
</comment>
<evidence type="ECO:0000313" key="4">
    <source>
        <dbReference type="EMBL" id="PJJ81862.1"/>
    </source>
</evidence>
<dbReference type="Pfam" id="PF03724">
    <property type="entry name" value="META"/>
    <property type="match status" value="1"/>
</dbReference>
<dbReference type="RefSeq" id="WP_100388511.1">
    <property type="nucleotide sequence ID" value="NZ_BMZU01000001.1"/>
</dbReference>
<feature type="region of interest" description="Disordered" evidence="1">
    <location>
        <begin position="30"/>
        <end position="50"/>
    </location>
</feature>
<dbReference type="PANTHER" id="PTHR35535:SF2">
    <property type="entry name" value="DUF306 DOMAIN-CONTAINING PROTEIN"/>
    <property type="match status" value="1"/>
</dbReference>
<dbReference type="InterPro" id="IPR005184">
    <property type="entry name" value="DUF306_Meta_HslJ"/>
</dbReference>
<evidence type="ECO:0000256" key="2">
    <source>
        <dbReference type="SAM" id="SignalP"/>
    </source>
</evidence>
<dbReference type="InterPro" id="IPR038670">
    <property type="entry name" value="HslJ-like_sf"/>
</dbReference>
<feature type="domain" description="DUF306" evidence="3">
    <location>
        <begin position="80"/>
        <end position="158"/>
    </location>
</feature>
<gene>
    <name evidence="4" type="ORF">CLV85_1045</name>
</gene>
<organism evidence="4 5">
    <name type="scientific">Salinibacterium amurskyense</name>
    <dbReference type="NCBI Taxonomy" id="205941"/>
    <lineage>
        <taxon>Bacteria</taxon>
        <taxon>Bacillati</taxon>
        <taxon>Actinomycetota</taxon>
        <taxon>Actinomycetes</taxon>
        <taxon>Micrococcales</taxon>
        <taxon>Microbacteriaceae</taxon>
        <taxon>Salinibacterium</taxon>
    </lineage>
</organism>
<name>A0A2M9D879_9MICO</name>
<keyword evidence="2" id="KW-0732">Signal</keyword>
<evidence type="ECO:0000313" key="5">
    <source>
        <dbReference type="Proteomes" id="UP000231742"/>
    </source>
</evidence>
<dbReference type="Proteomes" id="UP000231742">
    <property type="component" value="Unassembled WGS sequence"/>
</dbReference>
<dbReference type="EMBL" id="PGFH01000001">
    <property type="protein sequence ID" value="PJJ81862.1"/>
    <property type="molecule type" value="Genomic_DNA"/>
</dbReference>
<reference evidence="4 5" key="1">
    <citation type="submission" date="2017-11" db="EMBL/GenBank/DDBJ databases">
        <title>Genomic Encyclopedia of Archaeal and Bacterial Type Strains, Phase II (KMG-II): From Individual Species to Whole Genera.</title>
        <authorList>
            <person name="Goeker M."/>
        </authorList>
    </citation>
    <scope>NUCLEOTIDE SEQUENCE [LARGE SCALE GENOMIC DNA]</scope>
    <source>
        <strain evidence="4 5">DSM 16400</strain>
    </source>
</reference>